<feature type="transmembrane region" description="Helical" evidence="24">
    <location>
        <begin position="208"/>
        <end position="227"/>
    </location>
</feature>
<comment type="pathway">
    <text evidence="4">Lipid metabolism.</text>
</comment>
<organism evidence="25 26">
    <name type="scientific">Flavobacterium difficile</name>
    <dbReference type="NCBI Taxonomy" id="2709659"/>
    <lineage>
        <taxon>Bacteria</taxon>
        <taxon>Pseudomonadati</taxon>
        <taxon>Bacteroidota</taxon>
        <taxon>Flavobacteriia</taxon>
        <taxon>Flavobacteriales</taxon>
        <taxon>Flavobacteriaceae</taxon>
        <taxon>Flavobacterium</taxon>
    </lineage>
</organism>
<feature type="transmembrane region" description="Helical" evidence="24">
    <location>
        <begin position="183"/>
        <end position="202"/>
    </location>
</feature>
<dbReference type="PANTHER" id="PTHR46382">
    <property type="entry name" value="PHOSPHATIDATE CYTIDYLYLTRANSFERASE"/>
    <property type="match status" value="1"/>
</dbReference>
<comment type="pathway">
    <text evidence="3">Phospholipid metabolism; CDP-diacylglycerol biosynthesis; CDP-diacylglycerol from sn-glycerol 3-phosphate: step 3/3.</text>
</comment>
<feature type="transmembrane region" description="Helical" evidence="24">
    <location>
        <begin position="254"/>
        <end position="274"/>
    </location>
</feature>
<name>A0ABX0I1D9_9FLAO</name>
<evidence type="ECO:0000256" key="7">
    <source>
        <dbReference type="ARBA" id="ARBA00019373"/>
    </source>
</evidence>
<proteinExistence type="inferred from homology"/>
<evidence type="ECO:0000313" key="26">
    <source>
        <dbReference type="Proteomes" id="UP000800984"/>
    </source>
</evidence>
<dbReference type="EMBL" id="JAAJBT010000001">
    <property type="protein sequence ID" value="NHM01014.1"/>
    <property type="molecule type" value="Genomic_DNA"/>
</dbReference>
<feature type="transmembrane region" description="Helical" evidence="24">
    <location>
        <begin position="52"/>
        <end position="71"/>
    </location>
</feature>
<comment type="catalytic activity">
    <reaction evidence="1">
        <text>a 1,2-diacyl-sn-glycero-3-phosphate + CTP + H(+) = a CDP-1,2-diacyl-sn-glycerol + diphosphate</text>
        <dbReference type="Rhea" id="RHEA:16229"/>
        <dbReference type="ChEBI" id="CHEBI:15378"/>
        <dbReference type="ChEBI" id="CHEBI:33019"/>
        <dbReference type="ChEBI" id="CHEBI:37563"/>
        <dbReference type="ChEBI" id="CHEBI:58332"/>
        <dbReference type="ChEBI" id="CHEBI:58608"/>
        <dbReference type="EC" id="2.7.7.41"/>
    </reaction>
</comment>
<keyword evidence="11 24" id="KW-0812">Transmembrane</keyword>
<evidence type="ECO:0000256" key="6">
    <source>
        <dbReference type="ARBA" id="ARBA00012487"/>
    </source>
</evidence>
<keyword evidence="14" id="KW-0443">Lipid metabolism</keyword>
<evidence type="ECO:0000256" key="22">
    <source>
        <dbReference type="ARBA" id="ARBA00032743"/>
    </source>
</evidence>
<dbReference type="PANTHER" id="PTHR46382:SF1">
    <property type="entry name" value="PHOSPHATIDATE CYTIDYLYLTRANSFERASE"/>
    <property type="match status" value="1"/>
</dbReference>
<evidence type="ECO:0000256" key="24">
    <source>
        <dbReference type="SAM" id="Phobius"/>
    </source>
</evidence>
<protein>
    <recommendedName>
        <fullName evidence="7">Phosphatidate cytidylyltransferase</fullName>
        <ecNumber evidence="6">2.7.7.41</ecNumber>
    </recommendedName>
    <alternativeName>
        <fullName evidence="20">CDP-DAG synthase</fullName>
    </alternativeName>
    <alternativeName>
        <fullName evidence="22">CDP-DG synthase</fullName>
    </alternativeName>
    <alternativeName>
        <fullName evidence="18">CDP-diacylglycerol synthase</fullName>
    </alternativeName>
    <alternativeName>
        <fullName evidence="21">CDP-diglyceride pyrophosphorylase</fullName>
    </alternativeName>
    <alternativeName>
        <fullName evidence="23">CDP-diglyceride synthase</fullName>
    </alternativeName>
    <alternativeName>
        <fullName evidence="19">CTP:phosphatidate cytidylyltransferase</fullName>
    </alternativeName>
</protein>
<evidence type="ECO:0000256" key="5">
    <source>
        <dbReference type="ARBA" id="ARBA00010185"/>
    </source>
</evidence>
<evidence type="ECO:0000256" key="16">
    <source>
        <dbReference type="ARBA" id="ARBA00023209"/>
    </source>
</evidence>
<keyword evidence="16" id="KW-0594">Phospholipid biosynthesis</keyword>
<evidence type="ECO:0000256" key="21">
    <source>
        <dbReference type="ARBA" id="ARBA00032396"/>
    </source>
</evidence>
<evidence type="ECO:0000256" key="1">
    <source>
        <dbReference type="ARBA" id="ARBA00001698"/>
    </source>
</evidence>
<evidence type="ECO:0000256" key="17">
    <source>
        <dbReference type="ARBA" id="ARBA00023264"/>
    </source>
</evidence>
<keyword evidence="26" id="KW-1185">Reference proteome</keyword>
<comment type="subcellular location">
    <subcellularLocation>
        <location evidence="2">Cell membrane</location>
        <topology evidence="2">Multi-pass membrane protein</topology>
    </subcellularLocation>
</comment>
<reference evidence="25 26" key="1">
    <citation type="submission" date="2020-02" db="EMBL/GenBank/DDBJ databases">
        <authorList>
            <person name="Chen W.-M."/>
        </authorList>
    </citation>
    <scope>NUCLEOTIDE SEQUENCE [LARGE SCALE GENOMIC DNA]</scope>
    <source>
        <strain evidence="25 26">KDG-16</strain>
    </source>
</reference>
<evidence type="ECO:0000256" key="15">
    <source>
        <dbReference type="ARBA" id="ARBA00023136"/>
    </source>
</evidence>
<keyword evidence="12 25" id="KW-0548">Nucleotidyltransferase</keyword>
<feature type="transmembrane region" description="Helical" evidence="24">
    <location>
        <begin position="12"/>
        <end position="40"/>
    </location>
</feature>
<sequence length="275" mass="31330">MSENITRASSGAIYVALLLFCTLFSPITFHILFTVFMCLSIYEFSKMTHYKYYYLFAIGGIAISVLFFFSQLPPANLIYIASGCVVFNILLVFNLFNNNSFHKYHKTYSHLFLYITLPFILLLTLPNFGNVLPNITVKEPKYEIVLAIFIMIWCNDTFAYIVGKSIGKHKLLERVSPKKTIEGFLGGMLFTVISSVIISQFYTFFNVTLWIITAIIIALFGTLGDLVESKFKREAGIKDSGNIMPGHGGILDRLDSVIFVIPFLYLIYLIYFNYA</sequence>
<dbReference type="EC" id="2.7.7.41" evidence="6"/>
<feature type="transmembrane region" description="Helical" evidence="24">
    <location>
        <begin position="144"/>
        <end position="162"/>
    </location>
</feature>
<dbReference type="Proteomes" id="UP000800984">
    <property type="component" value="Unassembled WGS sequence"/>
</dbReference>
<evidence type="ECO:0000256" key="14">
    <source>
        <dbReference type="ARBA" id="ARBA00023098"/>
    </source>
</evidence>
<keyword evidence="9" id="KW-0444">Lipid biosynthesis</keyword>
<evidence type="ECO:0000256" key="4">
    <source>
        <dbReference type="ARBA" id="ARBA00005189"/>
    </source>
</evidence>
<evidence type="ECO:0000256" key="3">
    <source>
        <dbReference type="ARBA" id="ARBA00005119"/>
    </source>
</evidence>
<evidence type="ECO:0000256" key="10">
    <source>
        <dbReference type="ARBA" id="ARBA00022679"/>
    </source>
</evidence>
<evidence type="ECO:0000256" key="13">
    <source>
        <dbReference type="ARBA" id="ARBA00022989"/>
    </source>
</evidence>
<gene>
    <name evidence="25" type="ORF">G4D72_02695</name>
</gene>
<evidence type="ECO:0000313" key="25">
    <source>
        <dbReference type="EMBL" id="NHM01014.1"/>
    </source>
</evidence>
<dbReference type="Pfam" id="PF01148">
    <property type="entry name" value="CTP_transf_1"/>
    <property type="match status" value="1"/>
</dbReference>
<feature type="transmembrane region" description="Helical" evidence="24">
    <location>
        <begin position="77"/>
        <end position="96"/>
    </location>
</feature>
<keyword evidence="17" id="KW-1208">Phospholipid metabolism</keyword>
<keyword evidence="8" id="KW-1003">Cell membrane</keyword>
<evidence type="ECO:0000256" key="8">
    <source>
        <dbReference type="ARBA" id="ARBA00022475"/>
    </source>
</evidence>
<evidence type="ECO:0000256" key="12">
    <source>
        <dbReference type="ARBA" id="ARBA00022695"/>
    </source>
</evidence>
<feature type="transmembrane region" description="Helical" evidence="24">
    <location>
        <begin position="108"/>
        <end position="129"/>
    </location>
</feature>
<keyword evidence="13 24" id="KW-1133">Transmembrane helix</keyword>
<evidence type="ECO:0000256" key="18">
    <source>
        <dbReference type="ARBA" id="ARBA00029893"/>
    </source>
</evidence>
<evidence type="ECO:0000256" key="23">
    <source>
        <dbReference type="ARBA" id="ARBA00033406"/>
    </source>
</evidence>
<evidence type="ECO:0000256" key="9">
    <source>
        <dbReference type="ARBA" id="ARBA00022516"/>
    </source>
</evidence>
<evidence type="ECO:0000256" key="2">
    <source>
        <dbReference type="ARBA" id="ARBA00004651"/>
    </source>
</evidence>
<keyword evidence="10" id="KW-0808">Transferase</keyword>
<dbReference type="RefSeq" id="WP_166076043.1">
    <property type="nucleotide sequence ID" value="NZ_JAAJBT010000001.1"/>
</dbReference>
<comment type="caution">
    <text evidence="25">The sequence shown here is derived from an EMBL/GenBank/DDBJ whole genome shotgun (WGS) entry which is preliminary data.</text>
</comment>
<accession>A0ABX0I1D9</accession>
<evidence type="ECO:0000256" key="19">
    <source>
        <dbReference type="ARBA" id="ARBA00031825"/>
    </source>
</evidence>
<evidence type="ECO:0000256" key="11">
    <source>
        <dbReference type="ARBA" id="ARBA00022692"/>
    </source>
</evidence>
<keyword evidence="15 24" id="KW-0472">Membrane</keyword>
<comment type="similarity">
    <text evidence="5">Belongs to the CDS family.</text>
</comment>
<dbReference type="GO" id="GO:0016779">
    <property type="term" value="F:nucleotidyltransferase activity"/>
    <property type="evidence" value="ECO:0007669"/>
    <property type="project" value="UniProtKB-KW"/>
</dbReference>
<evidence type="ECO:0000256" key="20">
    <source>
        <dbReference type="ARBA" id="ARBA00032253"/>
    </source>
</evidence>